<dbReference type="Pfam" id="PF13561">
    <property type="entry name" value="adh_short_C2"/>
    <property type="match status" value="1"/>
</dbReference>
<dbReference type="AlphaFoldDB" id="A0A0B7K2C6"/>
<dbReference type="GO" id="GO:0009062">
    <property type="term" value="P:fatty acid catabolic process"/>
    <property type="evidence" value="ECO:0007669"/>
    <property type="project" value="InterPro"/>
</dbReference>
<dbReference type="InterPro" id="IPR045017">
    <property type="entry name" value="DECR2-like"/>
</dbReference>
<dbReference type="EMBL" id="CDPU01000022">
    <property type="protein sequence ID" value="CEO51324.1"/>
    <property type="molecule type" value="Genomic_DNA"/>
</dbReference>
<accession>A0A0B7K2C6</accession>
<evidence type="ECO:0000256" key="5">
    <source>
        <dbReference type="ARBA" id="ARBA00048340"/>
    </source>
</evidence>
<keyword evidence="2" id="KW-0560">Oxidoreductase</keyword>
<proteinExistence type="predicted"/>
<evidence type="ECO:0000256" key="2">
    <source>
        <dbReference type="ARBA" id="ARBA00023002"/>
    </source>
</evidence>
<dbReference type="GO" id="GO:0008670">
    <property type="term" value="F:2,4-dienoyl-CoA reductase (NADPH) activity"/>
    <property type="evidence" value="ECO:0007669"/>
    <property type="project" value="InterPro"/>
</dbReference>
<protein>
    <recommendedName>
        <fullName evidence="3">2,4-dienoyl-CoA reductase [(3E)-enoyl-CoA-producing]</fullName>
        <ecNumber evidence="3">1.3.1.124</ecNumber>
    </recommendedName>
</protein>
<sequence>MKVSKRDYISSVWRDGIFDDRVVFCTGGAGTIGSAQVCALVHLGANACIVGRNVEKTQQMAVEIGTARPGSRVLGIGGVDVRNLQSLEKAVERCVGELGGIDYVIAGAAGNFLAPISGLSSNAFQTVVNIDLIGSFNTFKATADHLIKSASKNPNPSSTTGGRIVFMSTTFHYAGMPFQAHVSSAKAGVDALSASLALEYGPRGINSNVISPGGIGNTEGLERLSSKATRDTGEAGSGVPLGRYGVVREISDATVYLFAETGNYVNGHVLVVDGGAWRMPELVGSSGGMKYPDIVLRDFKPAPDIKTGRETPKPKM</sequence>
<evidence type="ECO:0000256" key="4">
    <source>
        <dbReference type="ARBA" id="ARBA00048009"/>
    </source>
</evidence>
<organism evidence="6">
    <name type="scientific">Bionectria ochroleuca</name>
    <name type="common">Gliocladium roseum</name>
    <dbReference type="NCBI Taxonomy" id="29856"/>
    <lineage>
        <taxon>Eukaryota</taxon>
        <taxon>Fungi</taxon>
        <taxon>Dikarya</taxon>
        <taxon>Ascomycota</taxon>
        <taxon>Pezizomycotina</taxon>
        <taxon>Sordariomycetes</taxon>
        <taxon>Hypocreomycetidae</taxon>
        <taxon>Hypocreales</taxon>
        <taxon>Bionectriaceae</taxon>
        <taxon>Clonostachys</taxon>
    </lineage>
</organism>
<dbReference type="PRINTS" id="PR00081">
    <property type="entry name" value="GDHRDH"/>
</dbReference>
<keyword evidence="1" id="KW-0521">NADP</keyword>
<dbReference type="InterPro" id="IPR002347">
    <property type="entry name" value="SDR_fam"/>
</dbReference>
<dbReference type="InterPro" id="IPR036291">
    <property type="entry name" value="NAD(P)-bd_dom_sf"/>
</dbReference>
<dbReference type="Gene3D" id="3.40.50.720">
    <property type="entry name" value="NAD(P)-binding Rossmann-like Domain"/>
    <property type="match status" value="1"/>
</dbReference>
<dbReference type="PANTHER" id="PTHR43296">
    <property type="entry name" value="PEROXISOMAL 2,4-DIENOYL-COA REDUCTASE"/>
    <property type="match status" value="1"/>
</dbReference>
<comment type="catalytic activity">
    <reaction evidence="4">
        <text>a (2E,4E)-dienoyl-CoA + NADPH + H(+) = a 4,5-saturated-(3E)-enoyl-CoA + NADP(+)</text>
        <dbReference type="Rhea" id="RHEA:45912"/>
        <dbReference type="ChEBI" id="CHEBI:15378"/>
        <dbReference type="ChEBI" id="CHEBI:57783"/>
        <dbReference type="ChEBI" id="CHEBI:58349"/>
        <dbReference type="ChEBI" id="CHEBI:85101"/>
        <dbReference type="ChEBI" id="CHEBI:85493"/>
        <dbReference type="EC" id="1.3.1.124"/>
    </reaction>
</comment>
<dbReference type="EC" id="1.3.1.124" evidence="3"/>
<evidence type="ECO:0000256" key="1">
    <source>
        <dbReference type="ARBA" id="ARBA00022857"/>
    </source>
</evidence>
<evidence type="ECO:0000256" key="3">
    <source>
        <dbReference type="ARBA" id="ARBA00026117"/>
    </source>
</evidence>
<name>A0A0B7K2C6_BIOOC</name>
<dbReference type="GO" id="GO:0005777">
    <property type="term" value="C:peroxisome"/>
    <property type="evidence" value="ECO:0007669"/>
    <property type="project" value="TreeGrafter"/>
</dbReference>
<dbReference type="PANTHER" id="PTHR43296:SF2">
    <property type="entry name" value="PEROXISOMAL 2,4-DIENOYL-COA REDUCTASE [(3E)-ENOYL-COA-PRODUCING]"/>
    <property type="match status" value="1"/>
</dbReference>
<evidence type="ECO:0000313" key="6">
    <source>
        <dbReference type="EMBL" id="CEO51324.1"/>
    </source>
</evidence>
<comment type="catalytic activity">
    <reaction evidence="5">
        <text>a (2E,4Z)-dienoyl-CoA + NADPH + H(+) = a 4,5-saturated-(3E)-enoyl-CoA + NADP(+)</text>
        <dbReference type="Rhea" id="RHEA:61892"/>
        <dbReference type="ChEBI" id="CHEBI:15378"/>
        <dbReference type="ChEBI" id="CHEBI:57783"/>
        <dbReference type="ChEBI" id="CHEBI:58349"/>
        <dbReference type="ChEBI" id="CHEBI:85099"/>
        <dbReference type="ChEBI" id="CHEBI:85493"/>
        <dbReference type="EC" id="1.3.1.124"/>
    </reaction>
</comment>
<reference evidence="6" key="1">
    <citation type="submission" date="2015-01" db="EMBL/GenBank/DDBJ databases">
        <authorList>
            <person name="Durling Mikael"/>
        </authorList>
    </citation>
    <scope>NUCLEOTIDE SEQUENCE</scope>
</reference>
<dbReference type="SUPFAM" id="SSF51735">
    <property type="entry name" value="NAD(P)-binding Rossmann-fold domains"/>
    <property type="match status" value="1"/>
</dbReference>
<gene>
    <name evidence="6" type="ORF">BN869_000007382_1</name>
</gene>